<feature type="non-terminal residue" evidence="2">
    <location>
        <position position="88"/>
    </location>
</feature>
<feature type="compositionally biased region" description="Basic and acidic residues" evidence="1">
    <location>
        <begin position="65"/>
        <end position="76"/>
    </location>
</feature>
<keyword evidence="3" id="KW-1185">Reference proteome</keyword>
<name>A0A4Y2R3X7_ARAVE</name>
<evidence type="ECO:0000256" key="1">
    <source>
        <dbReference type="SAM" id="MobiDB-lite"/>
    </source>
</evidence>
<protein>
    <submittedName>
        <fullName evidence="2">Uncharacterized protein</fullName>
    </submittedName>
</protein>
<reference evidence="2 3" key="1">
    <citation type="journal article" date="2019" name="Sci. Rep.">
        <title>Orb-weaving spider Araneus ventricosus genome elucidates the spidroin gene catalogue.</title>
        <authorList>
            <person name="Kono N."/>
            <person name="Nakamura H."/>
            <person name="Ohtoshi R."/>
            <person name="Moran D.A.P."/>
            <person name="Shinohara A."/>
            <person name="Yoshida Y."/>
            <person name="Fujiwara M."/>
            <person name="Mori M."/>
            <person name="Tomita M."/>
            <person name="Arakawa K."/>
        </authorList>
    </citation>
    <scope>NUCLEOTIDE SEQUENCE [LARGE SCALE GENOMIC DNA]</scope>
</reference>
<accession>A0A4Y2R3X7</accession>
<organism evidence="2 3">
    <name type="scientific">Araneus ventricosus</name>
    <name type="common">Orbweaver spider</name>
    <name type="synonym">Epeira ventricosa</name>
    <dbReference type="NCBI Taxonomy" id="182803"/>
    <lineage>
        <taxon>Eukaryota</taxon>
        <taxon>Metazoa</taxon>
        <taxon>Ecdysozoa</taxon>
        <taxon>Arthropoda</taxon>
        <taxon>Chelicerata</taxon>
        <taxon>Arachnida</taxon>
        <taxon>Araneae</taxon>
        <taxon>Araneomorphae</taxon>
        <taxon>Entelegynae</taxon>
        <taxon>Araneoidea</taxon>
        <taxon>Araneidae</taxon>
        <taxon>Araneus</taxon>
    </lineage>
</organism>
<comment type="caution">
    <text evidence="2">The sequence shown here is derived from an EMBL/GenBank/DDBJ whole genome shotgun (WGS) entry which is preliminary data.</text>
</comment>
<feature type="compositionally biased region" description="Low complexity" evidence="1">
    <location>
        <begin position="20"/>
        <end position="36"/>
    </location>
</feature>
<gene>
    <name evidence="2" type="ORF">AVEN_238453_1</name>
</gene>
<sequence>FSALSEQSLSPNYEGRRGSQRSAASSRESSRGRNSQLPPAIRKTPSTSKERENLLETVKGLTRTSEAKAPEGKAVTDVHVNGKAVATE</sequence>
<feature type="compositionally biased region" description="Polar residues" evidence="1">
    <location>
        <begin position="1"/>
        <end position="11"/>
    </location>
</feature>
<feature type="region of interest" description="Disordered" evidence="1">
    <location>
        <begin position="1"/>
        <end position="88"/>
    </location>
</feature>
<evidence type="ECO:0000313" key="3">
    <source>
        <dbReference type="Proteomes" id="UP000499080"/>
    </source>
</evidence>
<evidence type="ECO:0000313" key="2">
    <source>
        <dbReference type="EMBL" id="GBN70382.1"/>
    </source>
</evidence>
<dbReference type="AlphaFoldDB" id="A0A4Y2R3X7"/>
<dbReference type="Proteomes" id="UP000499080">
    <property type="component" value="Unassembled WGS sequence"/>
</dbReference>
<feature type="non-terminal residue" evidence="2">
    <location>
        <position position="1"/>
    </location>
</feature>
<dbReference type="EMBL" id="BGPR01142410">
    <property type="protein sequence ID" value="GBN70382.1"/>
    <property type="molecule type" value="Genomic_DNA"/>
</dbReference>
<proteinExistence type="predicted"/>